<comment type="subcellular location">
    <subcellularLocation>
        <location evidence="2">Cell membrane</location>
        <topology evidence="2">Peripheral membrane protein</topology>
        <orientation evidence="2">Cytoplasmic side</orientation>
    </subcellularLocation>
    <subcellularLocation>
        <location evidence="3">Cytoplasm</location>
    </subcellularLocation>
    <subcellularLocation>
        <location evidence="1">Nucleus</location>
    </subcellularLocation>
</comment>
<evidence type="ECO:0000256" key="4">
    <source>
        <dbReference type="ARBA" id="ARBA00004906"/>
    </source>
</evidence>
<comment type="pathway">
    <text evidence="4">Protein modification; protein ubiquitination.</text>
</comment>
<evidence type="ECO:0000256" key="13">
    <source>
        <dbReference type="ARBA" id="ARBA00059017"/>
    </source>
</evidence>
<accession>A0A3P8Q5V3</accession>
<protein>
    <recommendedName>
        <fullName evidence="15">Suppressor of cytokine signaling 7</fullName>
    </recommendedName>
</protein>
<dbReference type="Gene3D" id="3.30.505.10">
    <property type="entry name" value="SH2 domain"/>
    <property type="match status" value="1"/>
</dbReference>
<dbReference type="SMART" id="SM00253">
    <property type="entry name" value="SOCS"/>
    <property type="match status" value="1"/>
</dbReference>
<keyword evidence="8" id="KW-0734">Signal transduction inhibitor</keyword>
<feature type="region of interest" description="Disordered" evidence="17">
    <location>
        <begin position="55"/>
        <end position="114"/>
    </location>
</feature>
<keyword evidence="10 16" id="KW-0727">SH2 domain</keyword>
<dbReference type="GO" id="GO:0005737">
    <property type="term" value="C:cytoplasm"/>
    <property type="evidence" value="ECO:0007669"/>
    <property type="project" value="UniProtKB-SubCell"/>
</dbReference>
<keyword evidence="9" id="KW-0833">Ubl conjugation pathway</keyword>
<dbReference type="InterPro" id="IPR000980">
    <property type="entry name" value="SH2"/>
</dbReference>
<evidence type="ECO:0000256" key="11">
    <source>
        <dbReference type="ARBA" id="ARBA00023136"/>
    </source>
</evidence>
<dbReference type="GO" id="GO:0016567">
    <property type="term" value="P:protein ubiquitination"/>
    <property type="evidence" value="ECO:0007669"/>
    <property type="project" value="UniProtKB-UniPathway"/>
</dbReference>
<dbReference type="GeneTree" id="ENSGT00940000156314"/>
<dbReference type="PROSITE" id="PS50001">
    <property type="entry name" value="SH2"/>
    <property type="match status" value="1"/>
</dbReference>
<dbReference type="PANTHER" id="PTHR10155:SF5">
    <property type="entry name" value="SUPPRESSOR OF CYTOKINE SIGNALING 7"/>
    <property type="match status" value="1"/>
</dbReference>
<dbReference type="InterPro" id="IPR036860">
    <property type="entry name" value="SH2_dom_sf"/>
</dbReference>
<gene>
    <name evidence="20" type="primary">SOCS7</name>
</gene>
<dbReference type="AlphaFoldDB" id="A0A3P8Q5V3"/>
<sequence length="780" mass="84648">MNNAQDMSPDFVLMRLVSVAEDDRLDAENGNLPPGGVVAGLGKEVLAHSGVKAGLDISRDPTEGLQHPSSHLNKAQPSTEGTAAPDSGVTESRATLSAPPPPQSSMEAQGFDFAPSPGLRPQLLVFSNIMRNGEGILELDRRNQPRDALDQSPGSGCSSPAVNNNTLSVREVQQQQQNLLDRTWGAHSPASVEMQGAAELCHRHRLIATTPEWPVLTERSNPLTVIDSKWGCATRDREGAVFELARRFGELGVGAVPKMLFKAGELPHCSCQSAHRPAGGGVEPGDDPTETSDALLVLEGLGNGDVDGLDMDECPEDEADDENGRREFLLNRKREIVQKMSGAFSISSFQVELRRQVEETATEAAAAAHIATQVCSLHGNLSGRLSQVSCGNTEVVTHASAKSSSTTPAQSSPWATSPNLSQASTPRRRPERCASAPRTPTGRATGGEKMLKVPGKSKKGSLKIRLSKLFRTKSCSGSSHLLDKRPSVTYSVSSAGSLVDMACAAGAEQDADNHSQPRLTRAHSAFSPASLSASLSTFTGETVSLVDVDISRRGANTPHPHPPTPPPPPRRSLSLLDAFLRALPHSNPSSADGPPPIRQAPPPMLCALRRSEASNFTASLRELEKCGWYWGPMNWEDAEMKLKGKPDGSFLVRDSSDPRYILSLSFRSQGVTHHTRMEHYRGTFSLWCHPKFEDRCHSVVEFIERAIMHSKNGKFLYFLRSRVPGLPPTPVQLLYPVSRFSNVKSLQHLCRFCIRQIVRIDHIQELPLPRYSVSTGKYTC</sequence>
<feature type="region of interest" description="Disordered" evidence="17">
    <location>
        <begin position="401"/>
        <end position="458"/>
    </location>
</feature>
<dbReference type="InterPro" id="IPR035866">
    <property type="entry name" value="SOCS7_SH2"/>
</dbReference>
<dbReference type="FunFam" id="3.30.505.10:FF:000029">
    <property type="entry name" value="Suppressor of cytokine signaling 7"/>
    <property type="match status" value="1"/>
</dbReference>
<dbReference type="SMART" id="SM00969">
    <property type="entry name" value="SOCS_box"/>
    <property type="match status" value="1"/>
</dbReference>
<dbReference type="GO" id="GO:0046854">
    <property type="term" value="P:phosphatidylinositol phosphate biosynthetic process"/>
    <property type="evidence" value="ECO:0007669"/>
    <property type="project" value="TreeGrafter"/>
</dbReference>
<evidence type="ECO:0000256" key="17">
    <source>
        <dbReference type="SAM" id="MobiDB-lite"/>
    </source>
</evidence>
<organism evidence="20 21">
    <name type="scientific">Astatotilapia calliptera</name>
    <name type="common">Eastern happy</name>
    <name type="synonym">Chromis callipterus</name>
    <dbReference type="NCBI Taxonomy" id="8154"/>
    <lineage>
        <taxon>Eukaryota</taxon>
        <taxon>Metazoa</taxon>
        <taxon>Chordata</taxon>
        <taxon>Craniata</taxon>
        <taxon>Vertebrata</taxon>
        <taxon>Euteleostomi</taxon>
        <taxon>Actinopterygii</taxon>
        <taxon>Neopterygii</taxon>
        <taxon>Teleostei</taxon>
        <taxon>Neoteleostei</taxon>
        <taxon>Acanthomorphata</taxon>
        <taxon>Ovalentaria</taxon>
        <taxon>Cichlomorphae</taxon>
        <taxon>Cichliformes</taxon>
        <taxon>Cichlidae</taxon>
        <taxon>African cichlids</taxon>
        <taxon>Pseudocrenilabrinae</taxon>
        <taxon>Haplochromini</taxon>
        <taxon>Astatotilapia</taxon>
    </lineage>
</organism>
<keyword evidence="7" id="KW-0341">Growth regulation</keyword>
<feature type="compositionally biased region" description="Polar residues" evidence="17">
    <location>
        <begin position="152"/>
        <end position="163"/>
    </location>
</feature>
<evidence type="ECO:0000256" key="12">
    <source>
        <dbReference type="ARBA" id="ARBA00023242"/>
    </source>
</evidence>
<feature type="region of interest" description="Disordered" evidence="17">
    <location>
        <begin position="552"/>
        <end position="573"/>
    </location>
</feature>
<feature type="region of interest" description="Disordered" evidence="17">
    <location>
        <begin position="139"/>
        <end position="163"/>
    </location>
</feature>
<evidence type="ECO:0000256" key="3">
    <source>
        <dbReference type="ARBA" id="ARBA00004496"/>
    </source>
</evidence>
<dbReference type="Bgee" id="ENSACLG00000016817">
    <property type="expression patterns" value="Expressed in brain and 1 other cell type or tissue"/>
</dbReference>
<comment type="subunit">
    <text evidence="14">Substrate-recognition component of the ECS(SOCS7) complex, composed of SOCS7, CUL5, ELOB, ELOC and RNF7/RBX2. Interacts, via the third proline-rich region, with the second SH3 domain of the adapter protein NCK1. Also interacts with GRB2, INSR, PLCG1, SORBS3/vinexin, and phosphorylated STAT3 and STAT5. Interacts with SEPT6. Interacts with phosphorylated IRS4 and PIK3R1.</text>
</comment>
<feature type="compositionally biased region" description="Pro residues" evidence="17">
    <location>
        <begin position="559"/>
        <end position="570"/>
    </location>
</feature>
<dbReference type="Proteomes" id="UP000265100">
    <property type="component" value="Chromosome 6"/>
</dbReference>
<dbReference type="GO" id="GO:0005942">
    <property type="term" value="C:phosphatidylinositol 3-kinase complex"/>
    <property type="evidence" value="ECO:0007669"/>
    <property type="project" value="TreeGrafter"/>
</dbReference>
<evidence type="ECO:0000256" key="5">
    <source>
        <dbReference type="ARBA" id="ARBA00022475"/>
    </source>
</evidence>
<evidence type="ECO:0000256" key="15">
    <source>
        <dbReference type="ARBA" id="ARBA00070642"/>
    </source>
</evidence>
<proteinExistence type="predicted"/>
<dbReference type="GO" id="GO:0005886">
    <property type="term" value="C:plasma membrane"/>
    <property type="evidence" value="ECO:0007669"/>
    <property type="project" value="UniProtKB-SubCell"/>
</dbReference>
<dbReference type="SUPFAM" id="SSF55550">
    <property type="entry name" value="SH2 domain"/>
    <property type="match status" value="1"/>
</dbReference>
<dbReference type="SMART" id="SM00252">
    <property type="entry name" value="SH2"/>
    <property type="match status" value="1"/>
</dbReference>
<reference evidence="20 21" key="1">
    <citation type="submission" date="2018-05" db="EMBL/GenBank/DDBJ databases">
        <authorList>
            <person name="Datahose"/>
        </authorList>
    </citation>
    <scope>NUCLEOTIDE SEQUENCE</scope>
</reference>
<reference evidence="20" key="3">
    <citation type="submission" date="2025-08" db="UniProtKB">
        <authorList>
            <consortium name="Ensembl"/>
        </authorList>
    </citation>
    <scope>IDENTIFICATION</scope>
</reference>
<name>A0A3P8Q5V3_ASTCA</name>
<feature type="compositionally biased region" description="Polar residues" evidence="17">
    <location>
        <begin position="67"/>
        <end position="81"/>
    </location>
</feature>
<evidence type="ECO:0000259" key="18">
    <source>
        <dbReference type="PROSITE" id="PS50001"/>
    </source>
</evidence>
<evidence type="ECO:0000256" key="7">
    <source>
        <dbReference type="ARBA" id="ARBA00022604"/>
    </source>
</evidence>
<dbReference type="Pfam" id="PF00017">
    <property type="entry name" value="SH2"/>
    <property type="match status" value="1"/>
</dbReference>
<evidence type="ECO:0000313" key="20">
    <source>
        <dbReference type="Ensembl" id="ENSACLP00000024723.2"/>
    </source>
</evidence>
<evidence type="ECO:0000256" key="6">
    <source>
        <dbReference type="ARBA" id="ARBA00022490"/>
    </source>
</evidence>
<evidence type="ECO:0000256" key="9">
    <source>
        <dbReference type="ARBA" id="ARBA00022786"/>
    </source>
</evidence>
<comment type="function">
    <text evidence="13">Substrate-recognition component of a cullin-5-RING E3 ubiquitin-protein ligase complex (ECS complex, also named CRL5 complex), which mediates the ubiquitination and subsequent proteasomal degradation of target proteins, such as DAB1 and IRS1. Specifically recognizes and binds phosphorylated proteins via its SH2 domain, promoting their ubiquitination. The ECS(SOCS7) complex acts as a key regulator of reelin signaling by mediating ubiquitination and degradation of phosphorylated DAB1 in the cortical plate of the developing cerebral cortex, thereby regulating neuron positioning during cortex development. Functions in insulin signaling and glucose homeostasis through IRS1 ubiquitination and subsequent proteasomal degradation. Also inhibits prolactin, growth hormone and leptin signaling by preventing STAT3 and STAT5 activation, sequestering them in the cytoplasm and reducing their binding to DNA.</text>
</comment>
<dbReference type="CDD" id="cd10388">
    <property type="entry name" value="SH2_SOCS7"/>
    <property type="match status" value="1"/>
</dbReference>
<evidence type="ECO:0000256" key="1">
    <source>
        <dbReference type="ARBA" id="ARBA00004123"/>
    </source>
</evidence>
<keyword evidence="12" id="KW-0539">Nucleus</keyword>
<feature type="domain" description="SOCS box" evidence="19">
    <location>
        <begin position="732"/>
        <end position="769"/>
    </location>
</feature>
<evidence type="ECO:0000256" key="14">
    <source>
        <dbReference type="ARBA" id="ARBA00062788"/>
    </source>
</evidence>
<keyword evidence="11" id="KW-0472">Membrane</keyword>
<reference evidence="21" key="2">
    <citation type="submission" date="2023-03" db="EMBL/GenBank/DDBJ databases">
        <authorList>
            <consortium name="Wellcome Sanger Institute Data Sharing"/>
        </authorList>
    </citation>
    <scope>NUCLEOTIDE SEQUENCE [LARGE SCALE GENOMIC DNA]</scope>
</reference>
<reference evidence="20" key="4">
    <citation type="submission" date="2025-09" db="UniProtKB">
        <authorList>
            <consortium name="Ensembl"/>
        </authorList>
    </citation>
    <scope>IDENTIFICATION</scope>
</reference>
<dbReference type="Ensembl" id="ENSACLT00000025314.2">
    <property type="protein sequence ID" value="ENSACLP00000024723.2"/>
    <property type="gene ID" value="ENSACLG00000016817.2"/>
</dbReference>
<feature type="compositionally biased region" description="Polar residues" evidence="17">
    <location>
        <begin position="401"/>
        <end position="425"/>
    </location>
</feature>
<dbReference type="SUPFAM" id="SSF158235">
    <property type="entry name" value="SOCS box-like"/>
    <property type="match status" value="1"/>
</dbReference>
<dbReference type="InterPro" id="IPR036036">
    <property type="entry name" value="SOCS_box-like_dom_sf"/>
</dbReference>
<dbReference type="PROSITE" id="PS50225">
    <property type="entry name" value="SOCS"/>
    <property type="match status" value="1"/>
</dbReference>
<dbReference type="PANTHER" id="PTHR10155">
    <property type="entry name" value="PHOSPHATIDYLINOSITOL 3-KINASE REGULATORY SUBUNIT"/>
    <property type="match status" value="1"/>
</dbReference>
<feature type="domain" description="SH2" evidence="18">
    <location>
        <begin position="628"/>
        <end position="737"/>
    </location>
</feature>
<dbReference type="GO" id="GO:0035556">
    <property type="term" value="P:intracellular signal transduction"/>
    <property type="evidence" value="ECO:0007669"/>
    <property type="project" value="InterPro"/>
</dbReference>
<evidence type="ECO:0000256" key="8">
    <source>
        <dbReference type="ARBA" id="ARBA00022700"/>
    </source>
</evidence>
<dbReference type="GO" id="GO:0009968">
    <property type="term" value="P:negative regulation of signal transduction"/>
    <property type="evidence" value="ECO:0007669"/>
    <property type="project" value="UniProtKB-KW"/>
</dbReference>
<dbReference type="GO" id="GO:0046935">
    <property type="term" value="F:1-phosphatidylinositol-3-kinase regulator activity"/>
    <property type="evidence" value="ECO:0007669"/>
    <property type="project" value="TreeGrafter"/>
</dbReference>
<dbReference type="InterPro" id="IPR001496">
    <property type="entry name" value="SOCS_box"/>
</dbReference>
<dbReference type="Pfam" id="PF07525">
    <property type="entry name" value="SOCS_box"/>
    <property type="match status" value="1"/>
</dbReference>
<keyword evidence="6" id="KW-0963">Cytoplasm</keyword>
<evidence type="ECO:0000256" key="2">
    <source>
        <dbReference type="ARBA" id="ARBA00004413"/>
    </source>
</evidence>
<evidence type="ECO:0000259" key="19">
    <source>
        <dbReference type="PROSITE" id="PS50225"/>
    </source>
</evidence>
<keyword evidence="5" id="KW-1003">Cell membrane</keyword>
<keyword evidence="21" id="KW-1185">Reference proteome</keyword>
<dbReference type="UniPathway" id="UPA00143"/>
<feature type="compositionally biased region" description="Basic and acidic residues" evidence="17">
    <location>
        <begin position="139"/>
        <end position="149"/>
    </location>
</feature>
<dbReference type="GO" id="GO:0005634">
    <property type="term" value="C:nucleus"/>
    <property type="evidence" value="ECO:0007669"/>
    <property type="project" value="UniProtKB-SubCell"/>
</dbReference>
<evidence type="ECO:0000313" key="21">
    <source>
        <dbReference type="Proteomes" id="UP000265100"/>
    </source>
</evidence>
<evidence type="ECO:0000256" key="10">
    <source>
        <dbReference type="ARBA" id="ARBA00022999"/>
    </source>
</evidence>
<evidence type="ECO:0000256" key="16">
    <source>
        <dbReference type="PROSITE-ProRule" id="PRU00191"/>
    </source>
</evidence>